<name>A0A7X4H2T0_9BURK</name>
<dbReference type="Proteomes" id="UP000469734">
    <property type="component" value="Unassembled WGS sequence"/>
</dbReference>
<gene>
    <name evidence="2" type="ORF">GTP56_18960</name>
</gene>
<reference evidence="2 3" key="1">
    <citation type="submission" date="2019-12" db="EMBL/GenBank/DDBJ databases">
        <title>Novel species isolated from a subtropical stream in China.</title>
        <authorList>
            <person name="Lu H."/>
        </authorList>
    </citation>
    <scope>NUCLEOTIDE SEQUENCE [LARGE SCALE GENOMIC DNA]</scope>
    <source>
        <strain evidence="2 3">FT134W</strain>
    </source>
</reference>
<feature type="domain" description="Tail specific protease" evidence="1">
    <location>
        <begin position="322"/>
        <end position="426"/>
    </location>
</feature>
<dbReference type="EMBL" id="WWCR01000021">
    <property type="protein sequence ID" value="MYM74261.1"/>
    <property type="molecule type" value="Genomic_DNA"/>
</dbReference>
<dbReference type="InterPro" id="IPR029045">
    <property type="entry name" value="ClpP/crotonase-like_dom_sf"/>
</dbReference>
<organism evidence="2 3">
    <name type="scientific">Duganella margarita</name>
    <dbReference type="NCBI Taxonomy" id="2692170"/>
    <lineage>
        <taxon>Bacteria</taxon>
        <taxon>Pseudomonadati</taxon>
        <taxon>Pseudomonadota</taxon>
        <taxon>Betaproteobacteria</taxon>
        <taxon>Burkholderiales</taxon>
        <taxon>Oxalobacteraceae</taxon>
        <taxon>Telluria group</taxon>
        <taxon>Duganella</taxon>
    </lineage>
</organism>
<proteinExistence type="predicted"/>
<dbReference type="AlphaFoldDB" id="A0A7X4H2T0"/>
<dbReference type="Pfam" id="PF03572">
    <property type="entry name" value="Peptidase_S41"/>
    <property type="match status" value="1"/>
</dbReference>
<dbReference type="RefSeq" id="WP_161051255.1">
    <property type="nucleotide sequence ID" value="NZ_WWCR01000021.1"/>
</dbReference>
<evidence type="ECO:0000313" key="3">
    <source>
        <dbReference type="Proteomes" id="UP000469734"/>
    </source>
</evidence>
<dbReference type="SUPFAM" id="SSF52096">
    <property type="entry name" value="ClpP/crotonase"/>
    <property type="match status" value="1"/>
</dbReference>
<comment type="caution">
    <text evidence="2">The sequence shown here is derived from an EMBL/GenBank/DDBJ whole genome shotgun (WGS) entry which is preliminary data.</text>
</comment>
<evidence type="ECO:0000313" key="2">
    <source>
        <dbReference type="EMBL" id="MYM74261.1"/>
    </source>
</evidence>
<dbReference type="GO" id="GO:0006508">
    <property type="term" value="P:proteolysis"/>
    <property type="evidence" value="ECO:0007669"/>
    <property type="project" value="InterPro"/>
</dbReference>
<accession>A0A7X4H2T0</accession>
<sequence length="529" mass="56939">MTQERDHQMMLKTNAQNILLSTGWKNSVERSAGSRAVRRFLMTAVLLSCSTIAVAATSPTDGEALRQELRQHYPSLAWVERYRQAFPAEVQGNSDLWRAAVPPTLGSYADILTALVPLQDQHVALVDINNGKQEALGILFRTSSDGAMVVWRHIDPVMTALIDGEQITDVDGQPVKRWLENAANQTFGGNRRSRMAEAALKLAVATPADHAAAGLNREVRFGVVGKDGKHRTVTLMYQPVTAQTGAALAHAVERSDLPDIVQAYGYRVGIVRFGAFAPQYDSVFNDAAEAAAKHDTSDDGPMLAGYCAVVRERLARINDIAARSDVLLVDLRGNMGGFAREARLLTRALTDQPLPTTYDVFPGSQPGRLKLVKQVEDPSCGTVTKPHSLIVWIDGGTRSSGEFMATWLWAAGALTVGERTVGAGGGRDAGSTGFKLPHSSISVKYSGNFSVFETGTRLSVGEIPESTLIDIVAQGNFAASRARPFAIQAVGLQPDVMLPTTLADLADGGADAVRRAISQLVQQKLMPPR</sequence>
<protein>
    <recommendedName>
        <fullName evidence="1">Tail specific protease domain-containing protein</fullName>
    </recommendedName>
</protein>
<dbReference type="GO" id="GO:0008236">
    <property type="term" value="F:serine-type peptidase activity"/>
    <property type="evidence" value="ECO:0007669"/>
    <property type="project" value="InterPro"/>
</dbReference>
<evidence type="ECO:0000259" key="1">
    <source>
        <dbReference type="Pfam" id="PF03572"/>
    </source>
</evidence>
<dbReference type="InterPro" id="IPR005151">
    <property type="entry name" value="Tail-specific_protease"/>
</dbReference>
<dbReference type="Gene3D" id="3.90.226.10">
    <property type="entry name" value="2-enoyl-CoA Hydratase, Chain A, domain 1"/>
    <property type="match status" value="1"/>
</dbReference>